<dbReference type="OrthoDB" id="1617169at2759"/>
<evidence type="ECO:0000256" key="2">
    <source>
        <dbReference type="ARBA" id="ARBA00004389"/>
    </source>
</evidence>
<comment type="similarity">
    <text evidence="9">Belongs to the plant Proton pump-interactor protein family.</text>
</comment>
<evidence type="ECO:0000313" key="11">
    <source>
        <dbReference type="EMBL" id="PWA51732.1"/>
    </source>
</evidence>
<keyword evidence="8" id="KW-0472">Membrane</keyword>
<comment type="subcellular location">
    <subcellularLocation>
        <location evidence="1">Cell membrane</location>
        <topology evidence="1">Single-pass membrane protein</topology>
    </subcellularLocation>
    <subcellularLocation>
        <location evidence="2">Endoplasmic reticulum membrane</location>
        <topology evidence="2">Single-pass membrane protein</topology>
    </subcellularLocation>
</comment>
<evidence type="ECO:0000256" key="7">
    <source>
        <dbReference type="ARBA" id="ARBA00023054"/>
    </source>
</evidence>
<evidence type="ECO:0000256" key="8">
    <source>
        <dbReference type="ARBA" id="ARBA00023136"/>
    </source>
</evidence>
<dbReference type="GO" id="GO:0005789">
    <property type="term" value="C:endoplasmic reticulum membrane"/>
    <property type="evidence" value="ECO:0007669"/>
    <property type="project" value="UniProtKB-SubCell"/>
</dbReference>
<accession>A0A2U1LRV2</accession>
<feature type="coiled-coil region" evidence="10">
    <location>
        <begin position="227"/>
        <end position="289"/>
    </location>
</feature>
<organism evidence="11 12">
    <name type="scientific">Artemisia annua</name>
    <name type="common">Sweet wormwood</name>
    <dbReference type="NCBI Taxonomy" id="35608"/>
    <lineage>
        <taxon>Eukaryota</taxon>
        <taxon>Viridiplantae</taxon>
        <taxon>Streptophyta</taxon>
        <taxon>Embryophyta</taxon>
        <taxon>Tracheophyta</taxon>
        <taxon>Spermatophyta</taxon>
        <taxon>Magnoliopsida</taxon>
        <taxon>eudicotyledons</taxon>
        <taxon>Gunneridae</taxon>
        <taxon>Pentapetalae</taxon>
        <taxon>asterids</taxon>
        <taxon>campanulids</taxon>
        <taxon>Asterales</taxon>
        <taxon>Asteraceae</taxon>
        <taxon>Asteroideae</taxon>
        <taxon>Anthemideae</taxon>
        <taxon>Artemisiinae</taxon>
        <taxon>Artemisia</taxon>
    </lineage>
</organism>
<evidence type="ECO:0000313" key="12">
    <source>
        <dbReference type="Proteomes" id="UP000245207"/>
    </source>
</evidence>
<dbReference type="PANTHER" id="PTHR32219:SF24">
    <property type="entry name" value="PROTON PUMP-INTERACTOR"/>
    <property type="match status" value="1"/>
</dbReference>
<reference evidence="11 12" key="1">
    <citation type="journal article" date="2018" name="Mol. Plant">
        <title>The genome of Artemisia annua provides insight into the evolution of Asteraceae family and artemisinin biosynthesis.</title>
        <authorList>
            <person name="Shen Q."/>
            <person name="Zhang L."/>
            <person name="Liao Z."/>
            <person name="Wang S."/>
            <person name="Yan T."/>
            <person name="Shi P."/>
            <person name="Liu M."/>
            <person name="Fu X."/>
            <person name="Pan Q."/>
            <person name="Wang Y."/>
            <person name="Lv Z."/>
            <person name="Lu X."/>
            <person name="Zhang F."/>
            <person name="Jiang W."/>
            <person name="Ma Y."/>
            <person name="Chen M."/>
            <person name="Hao X."/>
            <person name="Li L."/>
            <person name="Tang Y."/>
            <person name="Lv G."/>
            <person name="Zhou Y."/>
            <person name="Sun X."/>
            <person name="Brodelius P.E."/>
            <person name="Rose J.K.C."/>
            <person name="Tang K."/>
        </authorList>
    </citation>
    <scope>NUCLEOTIDE SEQUENCE [LARGE SCALE GENOMIC DNA]</scope>
    <source>
        <strain evidence="12">cv. Huhao1</strain>
        <tissue evidence="11">Leaf</tissue>
    </source>
</reference>
<evidence type="ECO:0000256" key="4">
    <source>
        <dbReference type="ARBA" id="ARBA00022692"/>
    </source>
</evidence>
<evidence type="ECO:0008006" key="13">
    <source>
        <dbReference type="Google" id="ProtNLM"/>
    </source>
</evidence>
<evidence type="ECO:0000256" key="9">
    <source>
        <dbReference type="ARBA" id="ARBA00038080"/>
    </source>
</evidence>
<dbReference type="STRING" id="35608.A0A2U1LRV2"/>
<dbReference type="Proteomes" id="UP000245207">
    <property type="component" value="Unassembled WGS sequence"/>
</dbReference>
<evidence type="ECO:0000256" key="3">
    <source>
        <dbReference type="ARBA" id="ARBA00022475"/>
    </source>
</evidence>
<gene>
    <name evidence="11" type="ORF">CTI12_AA461460</name>
</gene>
<keyword evidence="3" id="KW-1003">Cell membrane</keyword>
<evidence type="ECO:0000256" key="5">
    <source>
        <dbReference type="ARBA" id="ARBA00022824"/>
    </source>
</evidence>
<sequence length="383" mass="45356">MEEQTECDKKGKNIHCFYFVKIRPTHQEVEKEEAEKQYQLMNLARLRISEELDIQRGYAYDINKKLVWYWYSDERIESKMRQIRNLERYLGKVEPSLPIATAAKTNGFYRLPGKSDGSPVRPDQKRCQERLIKKGKMDKEYLQQVQEELLSSKKLKGMTSFGTQELNDLSMENRIQNGSKKRSDEIKIYNEIRNLKETKEDYTAPEPEPRPHYYWSRRWLKKDTDDKRSTQHQIDMLLDDIEKIKRDQIGRNARVTRLKAQLQPVMKNISCLKRELENANSKRLKAYKRAYELGEQKKEMNSIYDDYQSLMTQVEELVQKGDVVALKQACDTQVQGFMEHWSGSQAFRDDYEKRNRPGISIVNENVRYHQIDVGARSLFSVDA</sequence>
<keyword evidence="5" id="KW-0256">Endoplasmic reticulum</keyword>
<proteinExistence type="inferred from homology"/>
<protein>
    <recommendedName>
        <fullName evidence="13">Proton pump-interactor 1</fullName>
    </recommendedName>
</protein>
<evidence type="ECO:0000256" key="10">
    <source>
        <dbReference type="SAM" id="Coils"/>
    </source>
</evidence>
<keyword evidence="4" id="KW-0812">Transmembrane</keyword>
<keyword evidence="12" id="KW-1185">Reference proteome</keyword>
<dbReference type="GO" id="GO:0005886">
    <property type="term" value="C:plasma membrane"/>
    <property type="evidence" value="ECO:0007669"/>
    <property type="project" value="UniProtKB-SubCell"/>
</dbReference>
<comment type="caution">
    <text evidence="11">The sequence shown here is derived from an EMBL/GenBank/DDBJ whole genome shotgun (WGS) entry which is preliminary data.</text>
</comment>
<dbReference type="InterPro" id="IPR055282">
    <property type="entry name" value="PPI1-4"/>
</dbReference>
<keyword evidence="6" id="KW-1133">Transmembrane helix</keyword>
<evidence type="ECO:0000256" key="1">
    <source>
        <dbReference type="ARBA" id="ARBA00004162"/>
    </source>
</evidence>
<dbReference type="PANTHER" id="PTHR32219">
    <property type="entry name" value="RNA-BINDING PROTEIN YLMH-RELATED"/>
    <property type="match status" value="1"/>
</dbReference>
<keyword evidence="7 10" id="KW-0175">Coiled coil</keyword>
<dbReference type="AlphaFoldDB" id="A0A2U1LRV2"/>
<evidence type="ECO:0000256" key="6">
    <source>
        <dbReference type="ARBA" id="ARBA00022989"/>
    </source>
</evidence>
<dbReference type="EMBL" id="PKPP01008051">
    <property type="protein sequence ID" value="PWA51732.1"/>
    <property type="molecule type" value="Genomic_DNA"/>
</dbReference>
<name>A0A2U1LRV2_ARTAN</name>